<evidence type="ECO:0000259" key="3">
    <source>
        <dbReference type="Pfam" id="PF25853"/>
    </source>
</evidence>
<keyword evidence="1" id="KW-1133">Transmembrane helix</keyword>
<feature type="transmembrane region" description="Helical" evidence="1">
    <location>
        <begin position="187"/>
        <end position="212"/>
    </location>
</feature>
<feature type="transmembrane region" description="Helical" evidence="1">
    <location>
        <begin position="81"/>
        <end position="102"/>
    </location>
</feature>
<name>A0A437ME60_9PROT</name>
<feature type="transmembrane region" description="Helical" evidence="1">
    <location>
        <begin position="141"/>
        <end position="158"/>
    </location>
</feature>
<keyword evidence="5" id="KW-1185">Reference proteome</keyword>
<dbReference type="EMBL" id="SACL01000004">
    <property type="protein sequence ID" value="RVT95938.1"/>
    <property type="molecule type" value="Genomic_DNA"/>
</dbReference>
<keyword evidence="1" id="KW-0812">Transmembrane</keyword>
<dbReference type="Pfam" id="PF25853">
    <property type="entry name" value="DUF6311_C"/>
    <property type="match status" value="1"/>
</dbReference>
<dbReference type="Proteomes" id="UP000282957">
    <property type="component" value="Unassembled WGS sequence"/>
</dbReference>
<proteinExistence type="predicted"/>
<dbReference type="RefSeq" id="WP_127787872.1">
    <property type="nucleotide sequence ID" value="NZ_SACL01000004.1"/>
</dbReference>
<protein>
    <submittedName>
        <fullName evidence="4">Uncharacterized protein</fullName>
    </submittedName>
</protein>
<feature type="transmembrane region" description="Helical" evidence="1">
    <location>
        <begin position="291"/>
        <end position="313"/>
    </location>
</feature>
<comment type="caution">
    <text evidence="4">The sequence shown here is derived from an EMBL/GenBank/DDBJ whole genome shotgun (WGS) entry which is preliminary data.</text>
</comment>
<feature type="transmembrane region" description="Helical" evidence="1">
    <location>
        <begin position="114"/>
        <end position="135"/>
    </location>
</feature>
<feature type="transmembrane region" description="Helical" evidence="1">
    <location>
        <begin position="224"/>
        <end position="245"/>
    </location>
</feature>
<feature type="transmembrane region" description="Helical" evidence="1">
    <location>
        <begin position="16"/>
        <end position="39"/>
    </location>
</feature>
<dbReference type="InterPro" id="IPR058671">
    <property type="entry name" value="DUF6311_C"/>
</dbReference>
<evidence type="ECO:0000259" key="2">
    <source>
        <dbReference type="Pfam" id="PF19830"/>
    </source>
</evidence>
<feature type="domain" description="DUF6311" evidence="2">
    <location>
        <begin position="23"/>
        <end position="413"/>
    </location>
</feature>
<sequence>MPEPDATPRASTLRHWTGAAIAAAIGLAVVAFVFGPHILSPWSSGWMLSGVLGPDPVQYWLGWNFFREGAWSFPPGRNPGFGLELSSSVFYADAIPLLAFLFKALRDLVQVDQYWGMWLFACGALQGWLGFLLLGRVTPALWPRLAGAALFVLQPMLLTRMGGHFALAGQFLIIAGLWFCLKPGHWWRWVALVAATSLIHSYILPMVLALWLADLLTRRGRNPAEWALVPGAGILGLWAAGFFMLRAGHDGQGARYGEMQMDLLAPFTPGSWGAFLPALPGPGHPEVDGSYLGLGVLLLLASGLGLLAMRPQLRAAAGAGLRRHFWLVAALLGMLLVAITHRLSVGGHIVTWLPLPEAAVRLASALRASERFFWPLGYALVLGGVWVAVRALGARRAGALLTVLVLVQILDLRPGFERLAGFFPPTRAELPLRLADPFWEQAARRYARVRLVNAGNQARGWEEVAVFAAERGLETDAVYLARIDAERVAALNAETARRLAQGRAEPGTLYVLTDAAAVARALAGMNASRDVLARHDGFWVLAPGWRGQGQLASRGGNGASSPATPPE</sequence>
<dbReference type="AlphaFoldDB" id="A0A437ME60"/>
<dbReference type="Pfam" id="PF19830">
    <property type="entry name" value="DUF6311"/>
    <property type="match status" value="1"/>
</dbReference>
<keyword evidence="1" id="KW-0472">Membrane</keyword>
<evidence type="ECO:0000313" key="5">
    <source>
        <dbReference type="Proteomes" id="UP000282957"/>
    </source>
</evidence>
<feature type="transmembrane region" description="Helical" evidence="1">
    <location>
        <begin position="325"/>
        <end position="352"/>
    </location>
</feature>
<reference evidence="4 5" key="1">
    <citation type="submission" date="2019-01" db="EMBL/GenBank/DDBJ databases">
        <authorList>
            <person name="Chen W.-M."/>
        </authorList>
    </citation>
    <scope>NUCLEOTIDE SEQUENCE [LARGE SCALE GENOMIC DNA]</scope>
    <source>
        <strain evidence="4 5">CCP-6</strain>
    </source>
</reference>
<gene>
    <name evidence="4" type="ORF">EOD42_12440</name>
</gene>
<accession>A0A437ME60</accession>
<evidence type="ECO:0000313" key="4">
    <source>
        <dbReference type="EMBL" id="RVT95938.1"/>
    </source>
</evidence>
<organism evidence="4 5">
    <name type="scientific">Rhodovarius crocodyli</name>
    <dbReference type="NCBI Taxonomy" id="1979269"/>
    <lineage>
        <taxon>Bacteria</taxon>
        <taxon>Pseudomonadati</taxon>
        <taxon>Pseudomonadota</taxon>
        <taxon>Alphaproteobacteria</taxon>
        <taxon>Acetobacterales</taxon>
        <taxon>Roseomonadaceae</taxon>
        <taxon>Rhodovarius</taxon>
    </lineage>
</organism>
<feature type="transmembrane region" description="Helical" evidence="1">
    <location>
        <begin position="165"/>
        <end position="181"/>
    </location>
</feature>
<dbReference type="OrthoDB" id="1814621at2"/>
<feature type="domain" description="DUF6311" evidence="3">
    <location>
        <begin position="438"/>
        <end position="543"/>
    </location>
</feature>
<dbReference type="InterPro" id="IPR046278">
    <property type="entry name" value="DUF6311"/>
</dbReference>
<feature type="transmembrane region" description="Helical" evidence="1">
    <location>
        <begin position="372"/>
        <end position="392"/>
    </location>
</feature>
<evidence type="ECO:0000256" key="1">
    <source>
        <dbReference type="SAM" id="Phobius"/>
    </source>
</evidence>